<dbReference type="EMBL" id="CAKOAT010509599">
    <property type="protein sequence ID" value="CAH8381503.1"/>
    <property type="molecule type" value="Genomic_DNA"/>
</dbReference>
<dbReference type="GO" id="GO:0005634">
    <property type="term" value="C:nucleus"/>
    <property type="evidence" value="ECO:0007669"/>
    <property type="project" value="UniProtKB-SubCell"/>
</dbReference>
<dbReference type="AlphaFoldDB" id="A0ABC8LDE8"/>
<accession>A0ABC8LDE8</accession>
<keyword evidence="2 3" id="KW-0539">Nucleus</keyword>
<dbReference type="InterPro" id="IPR003822">
    <property type="entry name" value="PAH"/>
</dbReference>
<feature type="compositionally biased region" description="Basic residues" evidence="4">
    <location>
        <begin position="1"/>
        <end position="14"/>
    </location>
</feature>
<sequence length="342" mass="39945">MRNCKRPPRPHTRSQGRPSRDLLYQPPTDYSDEESQRILEFMKKLKQADLDEPSLLLVHRFCSAIRLYRSGYATYTNIKNGCLSILHDNQGLLDEFLQLLSSFNSPVIIRNSEKKENAESDLERTVGFLKKIEALGDNVHRAFISAFAFPVDIETLMEQVDEILRDHTSLKEEFRKFLVDSRLLKRKREESVEVTPSYQIRPEAEVGSSSNGVLNEKYYLDSPFDPEVASKKKIKRCLDKPRNTLEDRYMKDDMLMRDLAAVIWFAKDALKGKKRVKKPPLGFNRVLDWFYDGKEVPQEYKTYPNRAAIHMLPRMEDEHKMMIKAKTSRMIRAYSRANRSEG</sequence>
<evidence type="ECO:0000256" key="4">
    <source>
        <dbReference type="SAM" id="MobiDB-lite"/>
    </source>
</evidence>
<dbReference type="InterPro" id="IPR036600">
    <property type="entry name" value="PAH_sf"/>
</dbReference>
<comment type="subcellular location">
    <subcellularLocation>
        <location evidence="1 3">Nucleus</location>
    </subcellularLocation>
</comment>
<protein>
    <submittedName>
        <fullName evidence="5">Uncharacterized protein</fullName>
    </submittedName>
</protein>
<feature type="region of interest" description="Disordered" evidence="4">
    <location>
        <begin position="1"/>
        <end position="29"/>
    </location>
</feature>
<evidence type="ECO:0000313" key="6">
    <source>
        <dbReference type="Proteomes" id="UP001642260"/>
    </source>
</evidence>
<comment type="caution">
    <text evidence="5">The sequence shown here is derived from an EMBL/GenBank/DDBJ whole genome shotgun (WGS) entry which is preliminary data.</text>
</comment>
<evidence type="ECO:0000256" key="3">
    <source>
        <dbReference type="PROSITE-ProRule" id="PRU00810"/>
    </source>
</evidence>
<evidence type="ECO:0000256" key="1">
    <source>
        <dbReference type="ARBA" id="ARBA00004123"/>
    </source>
</evidence>
<organism evidence="5 6">
    <name type="scientific">Eruca vesicaria subsp. sativa</name>
    <name type="common">Garden rocket</name>
    <name type="synonym">Eruca sativa</name>
    <dbReference type="NCBI Taxonomy" id="29727"/>
    <lineage>
        <taxon>Eukaryota</taxon>
        <taxon>Viridiplantae</taxon>
        <taxon>Streptophyta</taxon>
        <taxon>Embryophyta</taxon>
        <taxon>Tracheophyta</taxon>
        <taxon>Spermatophyta</taxon>
        <taxon>Magnoliopsida</taxon>
        <taxon>eudicotyledons</taxon>
        <taxon>Gunneridae</taxon>
        <taxon>Pentapetalae</taxon>
        <taxon>rosids</taxon>
        <taxon>malvids</taxon>
        <taxon>Brassicales</taxon>
        <taxon>Brassicaceae</taxon>
        <taxon>Brassiceae</taxon>
        <taxon>Eruca</taxon>
    </lineage>
</organism>
<gene>
    <name evidence="5" type="ORF">ERUC_LOCUS33986</name>
</gene>
<keyword evidence="6" id="KW-1185">Reference proteome</keyword>
<reference evidence="5 6" key="1">
    <citation type="submission" date="2022-03" db="EMBL/GenBank/DDBJ databases">
        <authorList>
            <person name="Macdonald S."/>
            <person name="Ahmed S."/>
            <person name="Newling K."/>
        </authorList>
    </citation>
    <scope>NUCLEOTIDE SEQUENCE [LARGE SCALE GENOMIC DNA]</scope>
</reference>
<evidence type="ECO:0000313" key="5">
    <source>
        <dbReference type="EMBL" id="CAH8381503.1"/>
    </source>
</evidence>
<dbReference type="Proteomes" id="UP001642260">
    <property type="component" value="Unassembled WGS sequence"/>
</dbReference>
<dbReference type="PROSITE" id="PS51477">
    <property type="entry name" value="PAH"/>
    <property type="match status" value="1"/>
</dbReference>
<evidence type="ECO:0000256" key="2">
    <source>
        <dbReference type="ARBA" id="ARBA00023242"/>
    </source>
</evidence>
<dbReference type="SUPFAM" id="SSF47762">
    <property type="entry name" value="PAH2 domain"/>
    <property type="match status" value="2"/>
</dbReference>
<proteinExistence type="predicted"/>
<name>A0ABC8LDE8_ERUVS</name>